<dbReference type="InterPro" id="IPR021255">
    <property type="entry name" value="DUF2807"/>
</dbReference>
<keyword evidence="3" id="KW-1185">Reference proteome</keyword>
<organism evidence="2 3">
    <name type="scientific">Geofilum rubicundum JCM 15548</name>
    <dbReference type="NCBI Taxonomy" id="1236989"/>
    <lineage>
        <taxon>Bacteria</taxon>
        <taxon>Pseudomonadati</taxon>
        <taxon>Bacteroidota</taxon>
        <taxon>Bacteroidia</taxon>
        <taxon>Marinilabiliales</taxon>
        <taxon>Marinilabiliaceae</taxon>
        <taxon>Geofilum</taxon>
    </lineage>
</organism>
<name>A0A0E9M2H3_9BACT</name>
<gene>
    <name evidence="2" type="ORF">JCM15548_14196</name>
</gene>
<dbReference type="Proteomes" id="UP000032900">
    <property type="component" value="Unassembled WGS sequence"/>
</dbReference>
<dbReference type="Pfam" id="PF10988">
    <property type="entry name" value="DUF2807"/>
    <property type="match status" value="1"/>
</dbReference>
<dbReference type="STRING" id="1236989.JCM15548_14196"/>
<dbReference type="EMBL" id="BAZW01000062">
    <property type="protein sequence ID" value="GAO31798.1"/>
    <property type="molecule type" value="Genomic_DNA"/>
</dbReference>
<protein>
    <recommendedName>
        <fullName evidence="1">Putative auto-transporter adhesin head GIN domain-containing protein</fullName>
    </recommendedName>
</protein>
<evidence type="ECO:0000313" key="2">
    <source>
        <dbReference type="EMBL" id="GAO31798.1"/>
    </source>
</evidence>
<dbReference type="Gene3D" id="2.160.20.120">
    <property type="match status" value="1"/>
</dbReference>
<comment type="caution">
    <text evidence="2">The sequence shown here is derived from an EMBL/GenBank/DDBJ whole genome shotgun (WGS) entry which is preliminary data.</text>
</comment>
<accession>A0A0E9M2H3</accession>
<reference evidence="2 3" key="1">
    <citation type="journal article" date="2015" name="Microbes Environ.">
        <title>Distribution and evolution of nitrogen fixation genes in the phylum bacteroidetes.</title>
        <authorList>
            <person name="Inoue J."/>
            <person name="Oshima K."/>
            <person name="Suda W."/>
            <person name="Sakamoto M."/>
            <person name="Iino T."/>
            <person name="Noda S."/>
            <person name="Hongoh Y."/>
            <person name="Hattori M."/>
            <person name="Ohkuma M."/>
        </authorList>
    </citation>
    <scope>NUCLEOTIDE SEQUENCE [LARGE SCALE GENOMIC DNA]</scope>
    <source>
        <strain evidence="2">JCM 15548</strain>
    </source>
</reference>
<dbReference type="PANTHER" id="PTHR39200">
    <property type="entry name" value="HYPOTHETICAL EXPORTED PROTEIN"/>
    <property type="match status" value="1"/>
</dbReference>
<dbReference type="AlphaFoldDB" id="A0A0E9M2H3"/>
<dbReference type="PANTHER" id="PTHR39200:SF1">
    <property type="entry name" value="AUTO-TRANSPORTER ADHESIN HEAD GIN DOMAIN-CONTAINING PROTEIN-RELATED"/>
    <property type="match status" value="1"/>
</dbReference>
<feature type="domain" description="Putative auto-transporter adhesin head GIN" evidence="1">
    <location>
        <begin position="5"/>
        <end position="186"/>
    </location>
</feature>
<proteinExistence type="predicted"/>
<evidence type="ECO:0000313" key="3">
    <source>
        <dbReference type="Proteomes" id="UP000032900"/>
    </source>
</evidence>
<evidence type="ECO:0000259" key="1">
    <source>
        <dbReference type="Pfam" id="PF10988"/>
    </source>
</evidence>
<sequence>MTDSFSAIELEGHFEVYLFNGDQHKVILEGDEEILEWVVLNVDDGVLKVAYLKDKVIKKNQSVILEITVKDLKELSAVSTLKLITPNVFTFDTLHFDLAGAVSLELNVEGQELEVYGAGATSIKARGEVESVNFEMPGAGKLEGFDLKAEKVVLNLAGAGKAEVFASEELKVDIAGACSVVYKGDPEKVYSNVSGIGRVKQAD</sequence>